<dbReference type="InterPro" id="IPR001789">
    <property type="entry name" value="Sig_transdc_resp-reg_receiver"/>
</dbReference>
<keyword evidence="4" id="KW-0804">Transcription</keyword>
<evidence type="ECO:0000313" key="9">
    <source>
        <dbReference type="Proteomes" id="UP000034954"/>
    </source>
</evidence>
<dbReference type="InterPro" id="IPR025662">
    <property type="entry name" value="Sigma_54_int_dom_ATP-bd_1"/>
</dbReference>
<dbReference type="CDD" id="cd00009">
    <property type="entry name" value="AAA"/>
    <property type="match status" value="1"/>
</dbReference>
<comment type="caution">
    <text evidence="8">The sequence shown here is derived from an EMBL/GenBank/DDBJ whole genome shotgun (WGS) entry which is preliminary data.</text>
</comment>
<dbReference type="SMART" id="SM00448">
    <property type="entry name" value="REC"/>
    <property type="match status" value="1"/>
</dbReference>
<sequence>MKNWRFRIIFLQGDSEIMENGKILVVEDQDAMRESLMIAFRDEGYQVDVAVSGEEALQKLGSHDGYDLIVTDLKMKKIDGLEVLRLAKSLHPSTEVVLITAYGTISTAVQAIRDGAYDYVTKPFRHQEILKVAKKALEKKSLKDRVRYLEGEIRDKYKFEGIVGNSNAMLEVLKIISQVCRTESTVLVTGESGTGKELVARAVHYNSLRREGPFIVINCGALPENLQESELFGHMKGAFTGAIKDKVGLFLQAQRGTILLDEIGETSPSTQVKLLRFLQDGEIRPVGGNKAIYVDARIIASTNENLEKAVESGKFRKDLFYRINVIRIHLPPLKDRREDIPLLVDYFLEKILEKLKKGKRVFSEESMRSFINYDWPGNIRELQNIIERAVTLSKNEIINAEELPLPIEEVAALARNPIEEKKRKSFIVTTLAEQEKNAIVEALNKYGGNQTKVAQMLGISTTTLWRKIKKYRIRPQHEISDKTDR</sequence>
<dbReference type="InterPro" id="IPR009057">
    <property type="entry name" value="Homeodomain-like_sf"/>
</dbReference>
<evidence type="ECO:0000313" key="8">
    <source>
        <dbReference type="EMBL" id="KKO21086.1"/>
    </source>
</evidence>
<dbReference type="SUPFAM" id="SSF52540">
    <property type="entry name" value="P-loop containing nucleoside triphosphate hydrolases"/>
    <property type="match status" value="1"/>
</dbReference>
<evidence type="ECO:0000256" key="5">
    <source>
        <dbReference type="PROSITE-ProRule" id="PRU00169"/>
    </source>
</evidence>
<evidence type="ECO:0000256" key="4">
    <source>
        <dbReference type="ARBA" id="ARBA00023163"/>
    </source>
</evidence>
<dbReference type="PROSITE" id="PS00675">
    <property type="entry name" value="SIGMA54_INTERACT_1"/>
    <property type="match status" value="1"/>
</dbReference>
<evidence type="ECO:0000256" key="3">
    <source>
        <dbReference type="ARBA" id="ARBA00023015"/>
    </source>
</evidence>
<dbReference type="FunFam" id="3.40.50.300:FF:000006">
    <property type="entry name" value="DNA-binding transcriptional regulator NtrC"/>
    <property type="match status" value="1"/>
</dbReference>
<proteinExistence type="predicted"/>
<protein>
    <submittedName>
        <fullName evidence="8">Two-component response regulator</fullName>
    </submittedName>
</protein>
<dbReference type="PANTHER" id="PTHR32071:SF113">
    <property type="entry name" value="ALGINATE BIOSYNTHESIS TRANSCRIPTIONAL REGULATORY PROTEIN ALGB"/>
    <property type="match status" value="1"/>
</dbReference>
<dbReference type="SUPFAM" id="SSF46689">
    <property type="entry name" value="Homeodomain-like"/>
    <property type="match status" value="1"/>
</dbReference>
<feature type="domain" description="Response regulatory" evidence="7">
    <location>
        <begin position="22"/>
        <end position="137"/>
    </location>
</feature>
<evidence type="ECO:0000256" key="1">
    <source>
        <dbReference type="ARBA" id="ARBA00022741"/>
    </source>
</evidence>
<feature type="modified residue" description="4-aspartylphosphate" evidence="5">
    <location>
        <position position="72"/>
    </location>
</feature>
<organism evidence="8 9">
    <name type="scientific">Candidatus Brocadia fulgida</name>
    <dbReference type="NCBI Taxonomy" id="380242"/>
    <lineage>
        <taxon>Bacteria</taxon>
        <taxon>Pseudomonadati</taxon>
        <taxon>Planctomycetota</taxon>
        <taxon>Candidatus Brocadiia</taxon>
        <taxon>Candidatus Brocadiales</taxon>
        <taxon>Candidatus Brocadiaceae</taxon>
        <taxon>Candidatus Brocadia</taxon>
    </lineage>
</organism>
<dbReference type="Pfam" id="PF02954">
    <property type="entry name" value="HTH_8"/>
    <property type="match status" value="1"/>
</dbReference>
<dbReference type="SUPFAM" id="SSF52172">
    <property type="entry name" value="CheY-like"/>
    <property type="match status" value="1"/>
</dbReference>
<keyword evidence="9" id="KW-1185">Reference proteome</keyword>
<dbReference type="Gene3D" id="3.40.50.300">
    <property type="entry name" value="P-loop containing nucleotide triphosphate hydrolases"/>
    <property type="match status" value="1"/>
</dbReference>
<keyword evidence="5" id="KW-0597">Phosphoprotein</keyword>
<evidence type="ECO:0000259" key="6">
    <source>
        <dbReference type="PROSITE" id="PS50045"/>
    </source>
</evidence>
<accession>A0A0M2V1R1</accession>
<reference evidence="8 9" key="1">
    <citation type="journal article" date="2013" name="BMC Microbiol.">
        <title>Identification of the type II cytochrome c maturation pathway in anammox bacteria by comparative genomics.</title>
        <authorList>
            <person name="Ferousi C."/>
            <person name="Speth D.R."/>
            <person name="Reimann J."/>
            <person name="Op den Camp H.J."/>
            <person name="Allen J.W."/>
            <person name="Keltjens J.T."/>
            <person name="Jetten M.S."/>
        </authorList>
    </citation>
    <scope>NUCLEOTIDE SEQUENCE [LARGE SCALE GENOMIC DNA]</scope>
    <source>
        <strain evidence="8">RU1</strain>
    </source>
</reference>
<dbReference type="Gene3D" id="1.10.8.60">
    <property type="match status" value="1"/>
</dbReference>
<dbReference type="Pfam" id="PF25601">
    <property type="entry name" value="AAA_lid_14"/>
    <property type="match status" value="1"/>
</dbReference>
<dbReference type="GO" id="GO:0006355">
    <property type="term" value="P:regulation of DNA-templated transcription"/>
    <property type="evidence" value="ECO:0007669"/>
    <property type="project" value="InterPro"/>
</dbReference>
<dbReference type="InterPro" id="IPR002078">
    <property type="entry name" value="Sigma_54_int"/>
</dbReference>
<dbReference type="Gene3D" id="3.40.50.2300">
    <property type="match status" value="1"/>
</dbReference>
<dbReference type="InterPro" id="IPR002197">
    <property type="entry name" value="HTH_Fis"/>
</dbReference>
<evidence type="ECO:0000259" key="7">
    <source>
        <dbReference type="PROSITE" id="PS50110"/>
    </source>
</evidence>
<dbReference type="InterPro" id="IPR003593">
    <property type="entry name" value="AAA+_ATPase"/>
</dbReference>
<dbReference type="Gene3D" id="1.10.10.60">
    <property type="entry name" value="Homeodomain-like"/>
    <property type="match status" value="1"/>
</dbReference>
<dbReference type="GO" id="GO:0000160">
    <property type="term" value="P:phosphorelay signal transduction system"/>
    <property type="evidence" value="ECO:0007669"/>
    <property type="project" value="InterPro"/>
</dbReference>
<dbReference type="InterPro" id="IPR058031">
    <property type="entry name" value="AAA_lid_NorR"/>
</dbReference>
<dbReference type="PROSITE" id="PS00688">
    <property type="entry name" value="SIGMA54_INTERACT_3"/>
    <property type="match status" value="1"/>
</dbReference>
<dbReference type="SMART" id="SM00382">
    <property type="entry name" value="AAA"/>
    <property type="match status" value="1"/>
</dbReference>
<keyword evidence="1" id="KW-0547">Nucleotide-binding</keyword>
<evidence type="ECO:0000256" key="2">
    <source>
        <dbReference type="ARBA" id="ARBA00022840"/>
    </source>
</evidence>
<gene>
    <name evidence="8" type="ORF">BROFUL_00184</name>
</gene>
<feature type="domain" description="Sigma-54 factor interaction" evidence="6">
    <location>
        <begin position="162"/>
        <end position="391"/>
    </location>
</feature>
<dbReference type="AlphaFoldDB" id="A0A0M2V1R1"/>
<dbReference type="PRINTS" id="PR01590">
    <property type="entry name" value="HTHFIS"/>
</dbReference>
<keyword evidence="2" id="KW-0067">ATP-binding</keyword>
<dbReference type="GO" id="GO:0005524">
    <property type="term" value="F:ATP binding"/>
    <property type="evidence" value="ECO:0007669"/>
    <property type="project" value="UniProtKB-KW"/>
</dbReference>
<dbReference type="GO" id="GO:0043565">
    <property type="term" value="F:sequence-specific DNA binding"/>
    <property type="evidence" value="ECO:0007669"/>
    <property type="project" value="InterPro"/>
</dbReference>
<dbReference type="PROSITE" id="PS50110">
    <property type="entry name" value="RESPONSE_REGULATORY"/>
    <property type="match status" value="1"/>
</dbReference>
<dbReference type="EMBL" id="LAQJ01000019">
    <property type="protein sequence ID" value="KKO21086.1"/>
    <property type="molecule type" value="Genomic_DNA"/>
</dbReference>
<dbReference type="PROSITE" id="PS50045">
    <property type="entry name" value="SIGMA54_INTERACT_4"/>
    <property type="match status" value="1"/>
</dbReference>
<dbReference type="Proteomes" id="UP000034954">
    <property type="component" value="Unassembled WGS sequence"/>
</dbReference>
<keyword evidence="3" id="KW-0805">Transcription regulation</keyword>
<dbReference type="InterPro" id="IPR025944">
    <property type="entry name" value="Sigma_54_int_dom_CS"/>
</dbReference>
<dbReference type="Pfam" id="PF00158">
    <property type="entry name" value="Sigma54_activat"/>
    <property type="match status" value="1"/>
</dbReference>
<dbReference type="PANTHER" id="PTHR32071">
    <property type="entry name" value="TRANSCRIPTIONAL REGULATORY PROTEIN"/>
    <property type="match status" value="1"/>
</dbReference>
<dbReference type="Pfam" id="PF00072">
    <property type="entry name" value="Response_reg"/>
    <property type="match status" value="1"/>
</dbReference>
<dbReference type="InterPro" id="IPR027417">
    <property type="entry name" value="P-loop_NTPase"/>
</dbReference>
<name>A0A0M2V1R1_9BACT</name>
<dbReference type="InterPro" id="IPR011006">
    <property type="entry name" value="CheY-like_superfamily"/>
</dbReference>